<reference evidence="1" key="2">
    <citation type="submission" date="2025-08" db="UniProtKB">
        <authorList>
            <consortium name="Ensembl"/>
        </authorList>
    </citation>
    <scope>IDENTIFICATION</scope>
</reference>
<protein>
    <submittedName>
        <fullName evidence="1">Uncharacterized protein</fullName>
    </submittedName>
</protein>
<reference evidence="1" key="3">
    <citation type="submission" date="2025-09" db="UniProtKB">
        <authorList>
            <consortium name="Ensembl"/>
        </authorList>
    </citation>
    <scope>IDENTIFICATION</scope>
</reference>
<sequence>MLRSSFRPGTSSCKSTHLLLMCPHTLILVRFLNVLRESRGKMFCTVCNIAVEHKQKSLLDFSTSKHASKNGDNKQDTKPLFIPISFLNHINPLYQTSSILSIMDFTFILIFYPLPRPFSFYHEHFRSSDSLRFRELPSVMMAA</sequence>
<dbReference type="Proteomes" id="UP000694680">
    <property type="component" value="Chromosome 2"/>
</dbReference>
<proteinExistence type="predicted"/>
<organism evidence="1 2">
    <name type="scientific">Gouania willdenowi</name>
    <name type="common">Blunt-snouted clingfish</name>
    <name type="synonym">Lepadogaster willdenowi</name>
    <dbReference type="NCBI Taxonomy" id="441366"/>
    <lineage>
        <taxon>Eukaryota</taxon>
        <taxon>Metazoa</taxon>
        <taxon>Chordata</taxon>
        <taxon>Craniata</taxon>
        <taxon>Vertebrata</taxon>
        <taxon>Euteleostomi</taxon>
        <taxon>Actinopterygii</taxon>
        <taxon>Neopterygii</taxon>
        <taxon>Teleostei</taxon>
        <taxon>Neoteleostei</taxon>
        <taxon>Acanthomorphata</taxon>
        <taxon>Ovalentaria</taxon>
        <taxon>Blenniimorphae</taxon>
        <taxon>Blenniiformes</taxon>
        <taxon>Gobiesocoidei</taxon>
        <taxon>Gobiesocidae</taxon>
        <taxon>Gobiesocinae</taxon>
        <taxon>Gouania</taxon>
    </lineage>
</organism>
<reference evidence="1" key="1">
    <citation type="submission" date="2020-06" db="EMBL/GenBank/DDBJ databases">
        <authorList>
            <consortium name="Wellcome Sanger Institute Data Sharing"/>
        </authorList>
    </citation>
    <scope>NUCLEOTIDE SEQUENCE [LARGE SCALE GENOMIC DNA]</scope>
</reference>
<name>A0A8C5G0T5_GOUWI</name>
<keyword evidence="2" id="KW-1185">Reference proteome</keyword>
<accession>A0A8C5G0T5</accession>
<dbReference type="Ensembl" id="ENSGWIT00000006399.1">
    <property type="protein sequence ID" value="ENSGWIP00000005827.1"/>
    <property type="gene ID" value="ENSGWIG00000003366.1"/>
</dbReference>
<evidence type="ECO:0000313" key="2">
    <source>
        <dbReference type="Proteomes" id="UP000694680"/>
    </source>
</evidence>
<dbReference type="AlphaFoldDB" id="A0A8C5G0T5"/>
<evidence type="ECO:0000313" key="1">
    <source>
        <dbReference type="Ensembl" id="ENSGWIP00000005827.1"/>
    </source>
</evidence>